<feature type="compositionally biased region" description="Basic and acidic residues" evidence="1">
    <location>
        <begin position="308"/>
        <end position="326"/>
    </location>
</feature>
<reference evidence="2" key="1">
    <citation type="submission" date="2020-05" db="EMBL/GenBank/DDBJ databases">
        <title>WGS assembly of Panicum virgatum.</title>
        <authorList>
            <person name="Lovell J.T."/>
            <person name="Jenkins J."/>
            <person name="Shu S."/>
            <person name="Juenger T.E."/>
            <person name="Schmutz J."/>
        </authorList>
    </citation>
    <scope>NUCLEOTIDE SEQUENCE</scope>
    <source>
        <strain evidence="2">AP13</strain>
    </source>
</reference>
<evidence type="ECO:0000313" key="2">
    <source>
        <dbReference type="EMBL" id="KAG2560378.1"/>
    </source>
</evidence>
<proteinExistence type="predicted"/>
<feature type="compositionally biased region" description="Basic residues" evidence="1">
    <location>
        <begin position="82"/>
        <end position="91"/>
    </location>
</feature>
<feature type="region of interest" description="Disordered" evidence="1">
    <location>
        <begin position="148"/>
        <end position="271"/>
    </location>
</feature>
<feature type="compositionally biased region" description="Low complexity" evidence="1">
    <location>
        <begin position="66"/>
        <end position="81"/>
    </location>
</feature>
<comment type="caution">
    <text evidence="2">The sequence shown here is derived from an EMBL/GenBank/DDBJ whole genome shotgun (WGS) entry which is preliminary data.</text>
</comment>
<keyword evidence="3" id="KW-1185">Reference proteome</keyword>
<accession>A0A8T0PHJ5</accession>
<feature type="region of interest" description="Disordered" evidence="1">
    <location>
        <begin position="285"/>
        <end position="334"/>
    </location>
</feature>
<sequence length="334" mass="34679">MADAIAAPGCGPAPHRIAASREGLGRVGWRRGAQSRPARLLGGRRRSCHLCPARAPVRRATPPLTAPGLVLVRGSGPPVRRISGRRSRHGGHAAGPWRGNPFCPDPGASPSTSGGAPAPPSPPPGSAWCVRWSRAARGAAARYWRQSRAARGAAASQKRRLVGARGAWEPAARAGRGQPGAAAASGAQERRGGTWQQRARQREQRAAWVPDGNGAGTGGQRRSWAQGRARDPAALRTHVGARGPGAHSQLARGGAGHQQRSSHGSSPVAGGGGVAVVLLAAGRRVTSDAASRGAPQGMRRQRTNGRGDGARKETDLTLSKRADNRRGGQLSWRH</sequence>
<feature type="region of interest" description="Disordered" evidence="1">
    <location>
        <begin position="66"/>
        <end position="129"/>
    </location>
</feature>
<dbReference type="EMBL" id="CM029051">
    <property type="protein sequence ID" value="KAG2560378.1"/>
    <property type="molecule type" value="Genomic_DNA"/>
</dbReference>
<name>A0A8T0PHJ5_PANVG</name>
<feature type="compositionally biased region" description="Low complexity" evidence="1">
    <location>
        <begin position="169"/>
        <end position="187"/>
    </location>
</feature>
<protein>
    <submittedName>
        <fullName evidence="2">Uncharacterized protein</fullName>
    </submittedName>
</protein>
<feature type="compositionally biased region" description="Low complexity" evidence="1">
    <location>
        <begin position="106"/>
        <end position="116"/>
    </location>
</feature>
<evidence type="ECO:0000313" key="3">
    <source>
        <dbReference type="Proteomes" id="UP000823388"/>
    </source>
</evidence>
<dbReference type="Proteomes" id="UP000823388">
    <property type="component" value="Chromosome 8K"/>
</dbReference>
<evidence type="ECO:0000256" key="1">
    <source>
        <dbReference type="SAM" id="MobiDB-lite"/>
    </source>
</evidence>
<gene>
    <name evidence="2" type="ORF">PVAP13_8KG057152</name>
</gene>
<organism evidence="2 3">
    <name type="scientific">Panicum virgatum</name>
    <name type="common">Blackwell switchgrass</name>
    <dbReference type="NCBI Taxonomy" id="38727"/>
    <lineage>
        <taxon>Eukaryota</taxon>
        <taxon>Viridiplantae</taxon>
        <taxon>Streptophyta</taxon>
        <taxon>Embryophyta</taxon>
        <taxon>Tracheophyta</taxon>
        <taxon>Spermatophyta</taxon>
        <taxon>Magnoliopsida</taxon>
        <taxon>Liliopsida</taxon>
        <taxon>Poales</taxon>
        <taxon>Poaceae</taxon>
        <taxon>PACMAD clade</taxon>
        <taxon>Panicoideae</taxon>
        <taxon>Panicodae</taxon>
        <taxon>Paniceae</taxon>
        <taxon>Panicinae</taxon>
        <taxon>Panicum</taxon>
        <taxon>Panicum sect. Hiantes</taxon>
    </lineage>
</organism>
<dbReference type="AlphaFoldDB" id="A0A8T0PHJ5"/>